<keyword evidence="3" id="KW-1185">Reference proteome</keyword>
<sequence>MSSATATSSSPSGRAPASGLQDQIDAMQATRLGGLLPTLPALAGLFPGGGLRHGCVYTVPNSTTLVMALLAAPSRDGAWCGVVGLPDFGIEAAAGLGIALDRLVQVPRPGDRWLAVTAALVDALPVVAVRPPSPARSADAARLAARLRQRGGVLLVAGPWTAGEAELTIEARHWEGLGLGPGHGSLSGMSVTVVAAAGHGGGMTRRASVVFAGGGPHPPNDAAGLPHLPAGRSGAAWDEAGFLREGTG</sequence>
<dbReference type="EMBL" id="SOFM01000007">
    <property type="protein sequence ID" value="TFC07340.1"/>
    <property type="molecule type" value="Genomic_DNA"/>
</dbReference>
<feature type="compositionally biased region" description="Low complexity" evidence="1">
    <location>
        <begin position="1"/>
        <end position="19"/>
    </location>
</feature>
<feature type="region of interest" description="Disordered" evidence="1">
    <location>
        <begin position="1"/>
        <end position="20"/>
    </location>
</feature>
<organism evidence="2 3">
    <name type="scientific">Cryobacterium mannosilyticum</name>
    <dbReference type="NCBI Taxonomy" id="1259190"/>
    <lineage>
        <taxon>Bacteria</taxon>
        <taxon>Bacillati</taxon>
        <taxon>Actinomycetota</taxon>
        <taxon>Actinomycetes</taxon>
        <taxon>Micrococcales</taxon>
        <taxon>Microbacteriaceae</taxon>
        <taxon>Cryobacterium</taxon>
    </lineage>
</organism>
<name>A0A4R8WDA2_9MICO</name>
<dbReference type="RefSeq" id="WP_134506535.1">
    <property type="nucleotide sequence ID" value="NZ_SOFM01000007.1"/>
</dbReference>
<evidence type="ECO:0000313" key="3">
    <source>
        <dbReference type="Proteomes" id="UP000297643"/>
    </source>
</evidence>
<comment type="caution">
    <text evidence="2">The sequence shown here is derived from an EMBL/GenBank/DDBJ whole genome shotgun (WGS) entry which is preliminary data.</text>
</comment>
<protein>
    <submittedName>
        <fullName evidence="2">Uncharacterized protein</fullName>
    </submittedName>
</protein>
<gene>
    <name evidence="2" type="ORF">E3O32_02165</name>
</gene>
<evidence type="ECO:0000313" key="2">
    <source>
        <dbReference type="EMBL" id="TFC07340.1"/>
    </source>
</evidence>
<dbReference type="Proteomes" id="UP000297643">
    <property type="component" value="Unassembled WGS sequence"/>
</dbReference>
<accession>A0A4R8WDA2</accession>
<proteinExistence type="predicted"/>
<dbReference type="AlphaFoldDB" id="A0A4R8WDA2"/>
<evidence type="ECO:0000256" key="1">
    <source>
        <dbReference type="SAM" id="MobiDB-lite"/>
    </source>
</evidence>
<reference evidence="2 3" key="1">
    <citation type="submission" date="2019-03" db="EMBL/GenBank/DDBJ databases">
        <title>Genomics of glacier-inhabiting Cryobacterium strains.</title>
        <authorList>
            <person name="Liu Q."/>
            <person name="Xin Y.-H."/>
        </authorList>
    </citation>
    <scope>NUCLEOTIDE SEQUENCE [LARGE SCALE GENOMIC DNA]</scope>
    <source>
        <strain evidence="2 3">RHLT2-21</strain>
    </source>
</reference>